<dbReference type="GO" id="GO:0030288">
    <property type="term" value="C:outer membrane-bounded periplasmic space"/>
    <property type="evidence" value="ECO:0007669"/>
    <property type="project" value="TreeGrafter"/>
</dbReference>
<feature type="compositionally biased region" description="Polar residues" evidence="3">
    <location>
        <begin position="141"/>
        <end position="150"/>
    </location>
</feature>
<reference evidence="6" key="2">
    <citation type="journal article" date="2021" name="PeerJ">
        <title>Extensive microbial diversity within the chicken gut microbiome revealed by metagenomics and culture.</title>
        <authorList>
            <person name="Gilroy R."/>
            <person name="Ravi A."/>
            <person name="Getino M."/>
            <person name="Pursley I."/>
            <person name="Horton D.L."/>
            <person name="Alikhan N.F."/>
            <person name="Baker D."/>
            <person name="Gharbi K."/>
            <person name="Hall N."/>
            <person name="Watson M."/>
            <person name="Adriaenssens E.M."/>
            <person name="Foster-Nyarko E."/>
            <person name="Jarju S."/>
            <person name="Secka A."/>
            <person name="Antonio M."/>
            <person name="Oren A."/>
            <person name="Chaudhuri R.R."/>
            <person name="La Ragione R."/>
            <person name="Hildebrand F."/>
            <person name="Pallen M.J."/>
        </authorList>
    </citation>
    <scope>NUCLEOTIDE SEQUENCE</scope>
    <source>
        <strain evidence="6">CHK123-3438</strain>
    </source>
</reference>
<protein>
    <submittedName>
        <fullName evidence="6">N-acetylmuramoyl-L-alanine amidase</fullName>
    </submittedName>
</protein>
<evidence type="ECO:0000259" key="5">
    <source>
        <dbReference type="SMART" id="SM00287"/>
    </source>
</evidence>
<dbReference type="GO" id="GO:0009253">
    <property type="term" value="P:peptidoglycan catabolic process"/>
    <property type="evidence" value="ECO:0007669"/>
    <property type="project" value="InterPro"/>
</dbReference>
<evidence type="ECO:0000313" key="6">
    <source>
        <dbReference type="EMBL" id="HIT41566.1"/>
    </source>
</evidence>
<gene>
    <name evidence="6" type="ORF">IAB60_05605</name>
</gene>
<evidence type="ECO:0000256" key="2">
    <source>
        <dbReference type="ARBA" id="ARBA00023316"/>
    </source>
</evidence>
<dbReference type="SUPFAM" id="SSF53187">
    <property type="entry name" value="Zn-dependent exopeptidases"/>
    <property type="match status" value="1"/>
</dbReference>
<reference evidence="6" key="1">
    <citation type="submission" date="2020-10" db="EMBL/GenBank/DDBJ databases">
        <authorList>
            <person name="Gilroy R."/>
        </authorList>
    </citation>
    <scope>NUCLEOTIDE SEQUENCE</scope>
    <source>
        <strain evidence="6">CHK123-3438</strain>
    </source>
</reference>
<dbReference type="PANTHER" id="PTHR30404">
    <property type="entry name" value="N-ACETYLMURAMOYL-L-ALANINE AMIDASE"/>
    <property type="match status" value="1"/>
</dbReference>
<feature type="signal peptide" evidence="4">
    <location>
        <begin position="1"/>
        <end position="29"/>
    </location>
</feature>
<accession>A0A9D1GIV0</accession>
<organism evidence="6 7">
    <name type="scientific">Candidatus Caccovicinus merdipullorum</name>
    <dbReference type="NCBI Taxonomy" id="2840724"/>
    <lineage>
        <taxon>Bacteria</taxon>
        <taxon>Bacillati</taxon>
        <taxon>Bacillota</taxon>
        <taxon>Clostridia</taxon>
        <taxon>Eubacteriales</taxon>
        <taxon>Candidatus Caccovicinus</taxon>
    </lineage>
</organism>
<keyword evidence="2" id="KW-0961">Cell wall biogenesis/degradation</keyword>
<evidence type="ECO:0000256" key="3">
    <source>
        <dbReference type="SAM" id="MobiDB-lite"/>
    </source>
</evidence>
<dbReference type="InterPro" id="IPR003646">
    <property type="entry name" value="SH3-like_bac-type"/>
</dbReference>
<evidence type="ECO:0000256" key="1">
    <source>
        <dbReference type="ARBA" id="ARBA00022801"/>
    </source>
</evidence>
<dbReference type="PROSITE" id="PS51257">
    <property type="entry name" value="PROKAR_LIPOPROTEIN"/>
    <property type="match status" value="1"/>
</dbReference>
<dbReference type="GO" id="GO:0071555">
    <property type="term" value="P:cell wall organization"/>
    <property type="evidence" value="ECO:0007669"/>
    <property type="project" value="UniProtKB-KW"/>
</dbReference>
<name>A0A9D1GIV0_9FIRM</name>
<dbReference type="AlphaFoldDB" id="A0A9D1GIV0"/>
<feature type="domain" description="SH3b" evidence="5">
    <location>
        <begin position="79"/>
        <end position="143"/>
    </location>
</feature>
<dbReference type="InterPro" id="IPR050695">
    <property type="entry name" value="N-acetylmuramoyl_amidase_3"/>
</dbReference>
<proteinExistence type="predicted"/>
<dbReference type="Pfam" id="PF08239">
    <property type="entry name" value="SH3_3"/>
    <property type="match status" value="1"/>
</dbReference>
<feature type="region of interest" description="Disordered" evidence="3">
    <location>
        <begin position="141"/>
        <end position="161"/>
    </location>
</feature>
<dbReference type="Proteomes" id="UP000886860">
    <property type="component" value="Unassembled WGS sequence"/>
</dbReference>
<comment type="caution">
    <text evidence="6">The sequence shown here is derived from an EMBL/GenBank/DDBJ whole genome shotgun (WGS) entry which is preliminary data.</text>
</comment>
<dbReference type="SMART" id="SM00287">
    <property type="entry name" value="SH3b"/>
    <property type="match status" value="1"/>
</dbReference>
<dbReference type="EMBL" id="DVKS01000092">
    <property type="protein sequence ID" value="HIT41566.1"/>
    <property type="molecule type" value="Genomic_DNA"/>
</dbReference>
<dbReference type="CDD" id="cd02696">
    <property type="entry name" value="MurNAc-LAA"/>
    <property type="match status" value="1"/>
</dbReference>
<dbReference type="PANTHER" id="PTHR30404:SF0">
    <property type="entry name" value="N-ACETYLMURAMOYL-L-ALANINE AMIDASE AMIC"/>
    <property type="match status" value="1"/>
</dbReference>
<feature type="chain" id="PRO_5038527014" evidence="4">
    <location>
        <begin position="30"/>
        <end position="422"/>
    </location>
</feature>
<dbReference type="Gene3D" id="3.40.630.40">
    <property type="entry name" value="Zn-dependent exopeptidases"/>
    <property type="match status" value="1"/>
</dbReference>
<keyword evidence="4" id="KW-0732">Signal</keyword>
<dbReference type="InterPro" id="IPR002508">
    <property type="entry name" value="MurNAc-LAA_cat"/>
</dbReference>
<evidence type="ECO:0000256" key="4">
    <source>
        <dbReference type="SAM" id="SignalP"/>
    </source>
</evidence>
<dbReference type="GO" id="GO:0008745">
    <property type="term" value="F:N-acetylmuramoyl-L-alanine amidase activity"/>
    <property type="evidence" value="ECO:0007669"/>
    <property type="project" value="InterPro"/>
</dbReference>
<dbReference type="Gene3D" id="2.30.30.40">
    <property type="entry name" value="SH3 Domains"/>
    <property type="match status" value="1"/>
</dbReference>
<feature type="compositionally biased region" description="Low complexity" evidence="3">
    <location>
        <begin position="151"/>
        <end position="161"/>
    </location>
</feature>
<dbReference type="Pfam" id="PF01520">
    <property type="entry name" value="Amidase_3"/>
    <property type="match status" value="1"/>
</dbReference>
<keyword evidence="1" id="KW-0378">Hydrolase</keyword>
<evidence type="ECO:0000313" key="7">
    <source>
        <dbReference type="Proteomes" id="UP000886860"/>
    </source>
</evidence>
<sequence>MAVKRRKRKAALILAAAVTGALVSGCAGSYEAVSVGTVLTAAQEDVSGQETADSQGLPSLSEKETELAMAPAPAFSDVSDTVYIKGNQVRLRTAPTTADASNIYTVLNNGAALTRTGDSDDWCRVNYQGQTLYVSKTYVSSEPTASSGNQSGAAGISSGTGTVNASKTEVSDGSLITVDAGWLYADYSAIKTGAAVMYRSSAADRKEITVCVNAGHGTSGGEQAKTLCHPDGTPKVTGGTTASGSTKASAVSSGMTFSDGTPERDVTLALAKVLKDKLLAAGYDVVMIRESDDVQLDNIARTVIANNTADCHIALHWDSTTSDKGAFYMSVPDVASYRAMEPVASNWQKHHALGENLISGLRSAGVKIFSGGSMAMDLTQTSYSTIPSVDIELGDKASDHSAATMEVLANGLLAGINSYFGK</sequence>